<keyword evidence="2" id="KW-1185">Reference proteome</keyword>
<gene>
    <name evidence="1" type="ORF">DVH24_014133</name>
</gene>
<accession>A0A498JFI1</accession>
<comment type="caution">
    <text evidence="1">The sequence shown here is derived from an EMBL/GenBank/DDBJ whole genome shotgun (WGS) entry which is preliminary data.</text>
</comment>
<protein>
    <submittedName>
        <fullName evidence="1">Uncharacterized protein</fullName>
    </submittedName>
</protein>
<reference evidence="1 2" key="1">
    <citation type="submission" date="2018-10" db="EMBL/GenBank/DDBJ databases">
        <title>A high-quality apple genome assembly.</title>
        <authorList>
            <person name="Hu J."/>
        </authorList>
    </citation>
    <scope>NUCLEOTIDE SEQUENCE [LARGE SCALE GENOMIC DNA]</scope>
    <source>
        <strain evidence="2">cv. HFTH1</strain>
        <tissue evidence="1">Young leaf</tissue>
    </source>
</reference>
<organism evidence="1 2">
    <name type="scientific">Malus domestica</name>
    <name type="common">Apple</name>
    <name type="synonym">Pyrus malus</name>
    <dbReference type="NCBI Taxonomy" id="3750"/>
    <lineage>
        <taxon>Eukaryota</taxon>
        <taxon>Viridiplantae</taxon>
        <taxon>Streptophyta</taxon>
        <taxon>Embryophyta</taxon>
        <taxon>Tracheophyta</taxon>
        <taxon>Spermatophyta</taxon>
        <taxon>Magnoliopsida</taxon>
        <taxon>eudicotyledons</taxon>
        <taxon>Gunneridae</taxon>
        <taxon>Pentapetalae</taxon>
        <taxon>rosids</taxon>
        <taxon>fabids</taxon>
        <taxon>Rosales</taxon>
        <taxon>Rosaceae</taxon>
        <taxon>Amygdaloideae</taxon>
        <taxon>Maleae</taxon>
        <taxon>Malus</taxon>
    </lineage>
</organism>
<name>A0A498JFI1_MALDO</name>
<proteinExistence type="predicted"/>
<evidence type="ECO:0000313" key="1">
    <source>
        <dbReference type="EMBL" id="RXH93557.1"/>
    </source>
</evidence>
<evidence type="ECO:0000313" key="2">
    <source>
        <dbReference type="Proteomes" id="UP000290289"/>
    </source>
</evidence>
<dbReference type="EMBL" id="RDQH01000333">
    <property type="protein sequence ID" value="RXH93557.1"/>
    <property type="molecule type" value="Genomic_DNA"/>
</dbReference>
<dbReference type="AlphaFoldDB" id="A0A498JFI1"/>
<sequence length="253" mass="29012">MNIVTIQYYDMLLHVKRKEVPRFLQTNVSDKKDLNLRIFIMLICSCEELEAVAMGMIGTYMMALPTTKNGSMNYRSNLLHFVGLYGTIKEYVKVGHNIHMKATPFWRLYRAYRDKLAYDEDDALSEIHIEIQADDPIKQDEDEQINDVLKDVGIVVVAHLIVPISPILHTPTSKSIENNIKNNMCSVKTRSSQFEAPTWDIVPNNEKAKKGKEMKPSGCLPPHDPITEEIDCDTYVMKKVARKCLEKNIYCSV</sequence>
<dbReference type="Proteomes" id="UP000290289">
    <property type="component" value="Chromosome 7"/>
</dbReference>